<dbReference type="EMBL" id="GG662526">
    <property type="protein sequence ID" value="EWS72502.1"/>
    <property type="molecule type" value="Genomic_DNA"/>
</dbReference>
<dbReference type="AlphaFoldDB" id="W7X507"/>
<dbReference type="RefSeq" id="XP_012654962.1">
    <property type="nucleotide sequence ID" value="XM_012799508.1"/>
</dbReference>
<dbReference type="GeneID" id="24442240"/>
<sequence>MQSQSQFYVDELKSYFQQQDKQDIKFEETMQILKLDSESSINNYISNSQNRCQSNTNEINLKKKTIVFNKQFKRFKETQSQLLIQKKYTFEKDLRLSQGLLISTEGIIRTDYSIVQLSFGYLYNASIVKFLKKQYIVEVQYDQIQQNHEISLKDAYNYLCKTPCQQIQSSYYAIQSVYEQKRKLRTELDSIKITQDLIQLYNQQLYLFMQKCDAYIEQYNQQNDGAIFQYFIRKINLSTKTEEIAKVGYSKSFLDLIGASVDKFCSMLLINQQHQMAFAQISAILWSMLIQGKSFNQNHNYLLDKLLQQLKFKSISKKYKIQLVLGFKT</sequence>
<evidence type="ECO:0000313" key="1">
    <source>
        <dbReference type="EMBL" id="EWS72502.1"/>
    </source>
</evidence>
<dbReference type="InParanoid" id="W7X507"/>
<gene>
    <name evidence="1" type="ORF">TTHERM_001372796</name>
</gene>
<proteinExistence type="predicted"/>
<dbReference type="Proteomes" id="UP000009168">
    <property type="component" value="Unassembled WGS sequence"/>
</dbReference>
<dbReference type="KEGG" id="tet:TTHERM_001372796"/>
<protein>
    <submittedName>
        <fullName evidence="1">Uncharacterized protein</fullName>
    </submittedName>
</protein>
<name>W7X507_TETTS</name>
<keyword evidence="2" id="KW-1185">Reference proteome</keyword>
<accession>W7X507</accession>
<reference evidence="2" key="1">
    <citation type="journal article" date="2006" name="PLoS Biol.">
        <title>Macronuclear genome sequence of the ciliate Tetrahymena thermophila, a model eukaryote.</title>
        <authorList>
            <person name="Eisen J.A."/>
            <person name="Coyne R.S."/>
            <person name="Wu M."/>
            <person name="Wu D."/>
            <person name="Thiagarajan M."/>
            <person name="Wortman J.R."/>
            <person name="Badger J.H."/>
            <person name="Ren Q."/>
            <person name="Amedeo P."/>
            <person name="Jones K.M."/>
            <person name="Tallon L.J."/>
            <person name="Delcher A.L."/>
            <person name="Salzberg S.L."/>
            <person name="Silva J.C."/>
            <person name="Haas B.J."/>
            <person name="Majoros W.H."/>
            <person name="Farzad M."/>
            <person name="Carlton J.M."/>
            <person name="Smith R.K. Jr."/>
            <person name="Garg J."/>
            <person name="Pearlman R.E."/>
            <person name="Karrer K.M."/>
            <person name="Sun L."/>
            <person name="Manning G."/>
            <person name="Elde N.C."/>
            <person name="Turkewitz A.P."/>
            <person name="Asai D.J."/>
            <person name="Wilkes D.E."/>
            <person name="Wang Y."/>
            <person name="Cai H."/>
            <person name="Collins K."/>
            <person name="Stewart B.A."/>
            <person name="Lee S.R."/>
            <person name="Wilamowska K."/>
            <person name="Weinberg Z."/>
            <person name="Ruzzo W.L."/>
            <person name="Wloga D."/>
            <person name="Gaertig J."/>
            <person name="Frankel J."/>
            <person name="Tsao C.-C."/>
            <person name="Gorovsky M.A."/>
            <person name="Keeling P.J."/>
            <person name="Waller R.F."/>
            <person name="Patron N.J."/>
            <person name="Cherry J.M."/>
            <person name="Stover N.A."/>
            <person name="Krieger C.J."/>
            <person name="del Toro C."/>
            <person name="Ryder H.F."/>
            <person name="Williamson S.C."/>
            <person name="Barbeau R.A."/>
            <person name="Hamilton E.P."/>
            <person name="Orias E."/>
        </authorList>
    </citation>
    <scope>NUCLEOTIDE SEQUENCE [LARGE SCALE GENOMIC DNA]</scope>
    <source>
        <strain evidence="2">SB210</strain>
    </source>
</reference>
<organism evidence="1 2">
    <name type="scientific">Tetrahymena thermophila (strain SB210)</name>
    <dbReference type="NCBI Taxonomy" id="312017"/>
    <lineage>
        <taxon>Eukaryota</taxon>
        <taxon>Sar</taxon>
        <taxon>Alveolata</taxon>
        <taxon>Ciliophora</taxon>
        <taxon>Intramacronucleata</taxon>
        <taxon>Oligohymenophorea</taxon>
        <taxon>Hymenostomatida</taxon>
        <taxon>Tetrahymenina</taxon>
        <taxon>Tetrahymenidae</taxon>
        <taxon>Tetrahymena</taxon>
    </lineage>
</organism>
<evidence type="ECO:0000313" key="2">
    <source>
        <dbReference type="Proteomes" id="UP000009168"/>
    </source>
</evidence>